<name>A0ACC0QEZ4_9HYPO</name>
<gene>
    <name evidence="1" type="ORF">NCS57_01377100</name>
</gene>
<accession>A0ACC0QEZ4</accession>
<dbReference type="Proteomes" id="UP001065298">
    <property type="component" value="Chromosome 12"/>
</dbReference>
<reference evidence="1" key="1">
    <citation type="submission" date="2022-06" db="EMBL/GenBank/DDBJ databases">
        <title>Fusarium solani species complex genomes reveal bases of compartmentalisation and animal pathogenesis.</title>
        <authorList>
            <person name="Tsai I.J."/>
        </authorList>
    </citation>
    <scope>NUCLEOTIDE SEQUENCE</scope>
    <source>
        <strain evidence="1">Fu6.1</strain>
    </source>
</reference>
<dbReference type="EMBL" id="CM046514">
    <property type="protein sequence ID" value="KAI8650434.1"/>
    <property type="molecule type" value="Genomic_DNA"/>
</dbReference>
<keyword evidence="2" id="KW-1185">Reference proteome</keyword>
<organism evidence="1 2">
    <name type="scientific">Fusarium keratoplasticum</name>
    <dbReference type="NCBI Taxonomy" id="1328300"/>
    <lineage>
        <taxon>Eukaryota</taxon>
        <taxon>Fungi</taxon>
        <taxon>Dikarya</taxon>
        <taxon>Ascomycota</taxon>
        <taxon>Pezizomycotina</taxon>
        <taxon>Sordariomycetes</taxon>
        <taxon>Hypocreomycetidae</taxon>
        <taxon>Hypocreales</taxon>
        <taxon>Nectriaceae</taxon>
        <taxon>Fusarium</taxon>
        <taxon>Fusarium solani species complex</taxon>
    </lineage>
</organism>
<comment type="caution">
    <text evidence="1">The sequence shown here is derived from an EMBL/GenBank/DDBJ whole genome shotgun (WGS) entry which is preliminary data.</text>
</comment>
<sequence length="1181" mass="133782">MTKVRDIGFTCLGTSKGSYRFNVIFVHGLRGHPKRTWGRGSDETSQTPTATASGSRDRSFKSLFRRSRPSPDTTPDIELQKPFWPDEFLAQDLREARVWTYGYNANVIEGLFQASNQNSVSQHGRDLAARLERDVDNEDPIVFVVHSLGGIVVKDAIRRSEACRSRTKFIIFLGTPHRGSQYAGWGVIASNLASCALQNANKKVVQTLEVNSEVLDNIHEEFVKIVLETGLKIHSFQEGRGLSGVKGFSGKVVDDFSSKFDLPPTIQTVESIDADHSRMTKFSDKDDPGYCAVLGVLRQFVRSGPEPKTEQQVEARVEATTVTPAVEVDPRTSASTFFHVPFSINRQFVGRTEVLQELQSKLFDGDEFQRVALAGLGGIGKTQIAMQIAFWVRQHKPDYSVFWLPALSNASIDQACAEFMARHGNQQGNSTSPRESFRQHLSPPGVGKWLLIVDNADDMDLLFPPGAVTQHVDNWLPRSDQGRILFTSRSSKLAFRVISDPQCVIKLSEMGLGEAKDYLRKSLYHQDSLQDDKAVVELLDNLDYLPLAIKQATAYMNENDLTIAEYLEVLQNTEDDMVELLRSEFRDDTRYMQSEQCQNAVATTWVISFRQIREVDPFAAHLLSFMACIEPKAISQSVLPQRGTKQQLTSSIGTLCSYGFLSKYAGGQMLEMHRLVHLATRTWTKSERIMERTSRFSAAHFDRVFPNGNWEDRELWQQYLPHALVIVRELEEDAPPNYPYRLIHCVARCLCHDGRYREALGILKRSATIEEQQFPDNYMHRSELAVAYMNTLQPREVIRLSEPLIQHPMRTLPENNFDLLQMQYSLGSAYHIVGDLKKAAQLLEHVVKLQSELLPEEHQGRLQSVIELGLVYQGNGRGEESIRLFESVLTVARRSFDEDHPLTLRAQHDLALTYRNEGRTQEALDLIKHVVRIRQRTLSEHHPDRLASEGELARLYLTSGEIDEATRMLETLKVRGDAALPSGHVSRLLINQLLAEAYIAKRRVPDAIHLLEETMSLSDEIMGANKSVQMDAEWLLAKTYFNRGQPGKAAELFRHLMETWKETYALGDLKLLRCKWELAWAYRANGQTDKAVQELEELADTEEEFRPEDTLIRLRTKRALGQAYLDNGQWMEAVDVLERVAATSARVNDPRLRLADIYEELSIAYGASGRLDEAVCVDLLG</sequence>
<evidence type="ECO:0000313" key="2">
    <source>
        <dbReference type="Proteomes" id="UP001065298"/>
    </source>
</evidence>
<evidence type="ECO:0000313" key="1">
    <source>
        <dbReference type="EMBL" id="KAI8650434.1"/>
    </source>
</evidence>
<protein>
    <submittedName>
        <fullName evidence="1">NB-ARC domain-containing protein</fullName>
    </submittedName>
</protein>
<proteinExistence type="predicted"/>